<dbReference type="FunFam" id="3.40.970.10:FF:000002">
    <property type="entry name" value="Ribonuclease H"/>
    <property type="match status" value="1"/>
</dbReference>
<dbReference type="Proteomes" id="UP000623681">
    <property type="component" value="Unassembled WGS sequence"/>
</dbReference>
<dbReference type="PANTHER" id="PTHR10642">
    <property type="entry name" value="RIBONUCLEASE H1"/>
    <property type="match status" value="1"/>
</dbReference>
<evidence type="ECO:0000256" key="11">
    <source>
        <dbReference type="ARBA" id="ARBA00022842"/>
    </source>
</evidence>
<keyword evidence="7" id="KW-0540">Nuclease</keyword>
<evidence type="ECO:0000256" key="9">
    <source>
        <dbReference type="ARBA" id="ARBA00022759"/>
    </source>
</evidence>
<dbReference type="GO" id="GO:0003676">
    <property type="term" value="F:nucleic acid binding"/>
    <property type="evidence" value="ECO:0007669"/>
    <property type="project" value="InterPro"/>
</dbReference>
<comment type="catalytic activity">
    <reaction evidence="1">
        <text>Endonucleolytic cleavage to 5'-phosphomonoester.</text>
        <dbReference type="EC" id="3.1.26.4"/>
    </reaction>
</comment>
<dbReference type="RefSeq" id="WP_202767628.1">
    <property type="nucleotide sequence ID" value="NZ_JAESWA010000022.1"/>
</dbReference>
<comment type="cofactor">
    <cofactor evidence="2">
        <name>Mg(2+)</name>
        <dbReference type="ChEBI" id="CHEBI:18420"/>
    </cofactor>
</comment>
<evidence type="ECO:0000256" key="1">
    <source>
        <dbReference type="ARBA" id="ARBA00000077"/>
    </source>
</evidence>
<evidence type="ECO:0000256" key="2">
    <source>
        <dbReference type="ARBA" id="ARBA00001946"/>
    </source>
</evidence>
<dbReference type="GO" id="GO:0043137">
    <property type="term" value="P:DNA replication, removal of RNA primer"/>
    <property type="evidence" value="ECO:0007669"/>
    <property type="project" value="TreeGrafter"/>
</dbReference>
<dbReference type="Pfam" id="PF01693">
    <property type="entry name" value="Cauli_VI"/>
    <property type="match status" value="1"/>
</dbReference>
<dbReference type="InterPro" id="IPR012337">
    <property type="entry name" value="RNaseH-like_sf"/>
</dbReference>
<dbReference type="CDD" id="cd09277">
    <property type="entry name" value="RNase_HI_bacteria_like"/>
    <property type="match status" value="1"/>
</dbReference>
<dbReference type="InterPro" id="IPR002156">
    <property type="entry name" value="RNaseH_domain"/>
</dbReference>
<keyword evidence="10" id="KW-0378">Hydrolase</keyword>
<dbReference type="EMBL" id="JAESWA010000022">
    <property type="protein sequence ID" value="MBL4932261.1"/>
    <property type="molecule type" value="Genomic_DNA"/>
</dbReference>
<dbReference type="InterPro" id="IPR011320">
    <property type="entry name" value="RNase_H1_N"/>
</dbReference>
<dbReference type="InterPro" id="IPR050092">
    <property type="entry name" value="RNase_H"/>
</dbReference>
<dbReference type="PANTHER" id="PTHR10642:SF26">
    <property type="entry name" value="RIBONUCLEASE H1"/>
    <property type="match status" value="1"/>
</dbReference>
<dbReference type="AlphaFoldDB" id="A0A937K3C3"/>
<reference evidence="13" key="1">
    <citation type="submission" date="2021-01" db="EMBL/GenBank/DDBJ databases">
        <title>Genome public.</title>
        <authorList>
            <person name="Liu C."/>
            <person name="Sun Q."/>
        </authorList>
    </citation>
    <scope>NUCLEOTIDE SEQUENCE</scope>
    <source>
        <strain evidence="13">YIM B02565</strain>
    </source>
</reference>
<dbReference type="GO" id="GO:0046872">
    <property type="term" value="F:metal ion binding"/>
    <property type="evidence" value="ECO:0007669"/>
    <property type="project" value="UniProtKB-KW"/>
</dbReference>
<keyword evidence="11" id="KW-0460">Magnesium</keyword>
<feature type="domain" description="RNase H type-1" evidence="12">
    <location>
        <begin position="61"/>
        <end position="198"/>
    </location>
</feature>
<dbReference type="Pfam" id="PF00075">
    <property type="entry name" value="RNase_H"/>
    <property type="match status" value="1"/>
</dbReference>
<evidence type="ECO:0000313" key="14">
    <source>
        <dbReference type="Proteomes" id="UP000623681"/>
    </source>
</evidence>
<protein>
    <recommendedName>
        <fullName evidence="6">Ribonuclease H</fullName>
        <ecNumber evidence="5">3.1.26.4</ecNumber>
    </recommendedName>
</protein>
<evidence type="ECO:0000256" key="4">
    <source>
        <dbReference type="ARBA" id="ARBA00005300"/>
    </source>
</evidence>
<keyword evidence="14" id="KW-1185">Reference proteome</keyword>
<gene>
    <name evidence="13" type="ORF">JK634_10620</name>
</gene>
<proteinExistence type="inferred from homology"/>
<evidence type="ECO:0000256" key="8">
    <source>
        <dbReference type="ARBA" id="ARBA00022723"/>
    </source>
</evidence>
<keyword evidence="8" id="KW-0479">Metal-binding</keyword>
<evidence type="ECO:0000256" key="5">
    <source>
        <dbReference type="ARBA" id="ARBA00012180"/>
    </source>
</evidence>
<dbReference type="InterPro" id="IPR009027">
    <property type="entry name" value="Ribosomal_bL9/RNase_H1_N"/>
</dbReference>
<evidence type="ECO:0000259" key="12">
    <source>
        <dbReference type="PROSITE" id="PS50879"/>
    </source>
</evidence>
<evidence type="ECO:0000256" key="7">
    <source>
        <dbReference type="ARBA" id="ARBA00022722"/>
    </source>
</evidence>
<comment type="function">
    <text evidence="3">Endonuclease that specifically degrades the RNA of RNA-DNA hybrids.</text>
</comment>
<dbReference type="SUPFAM" id="SSF53098">
    <property type="entry name" value="Ribonuclease H-like"/>
    <property type="match status" value="1"/>
</dbReference>
<dbReference type="InterPro" id="IPR037056">
    <property type="entry name" value="RNase_H1_N_sf"/>
</dbReference>
<evidence type="ECO:0000256" key="10">
    <source>
        <dbReference type="ARBA" id="ARBA00022801"/>
    </source>
</evidence>
<dbReference type="InterPro" id="IPR036397">
    <property type="entry name" value="RNaseH_sf"/>
</dbReference>
<keyword evidence="9" id="KW-0255">Endonuclease</keyword>
<dbReference type="Gene3D" id="3.40.970.10">
    <property type="entry name" value="Ribonuclease H1, N-terminal domain"/>
    <property type="match status" value="1"/>
</dbReference>
<dbReference type="PROSITE" id="PS50879">
    <property type="entry name" value="RNASE_H_1"/>
    <property type="match status" value="1"/>
</dbReference>
<evidence type="ECO:0000313" key="13">
    <source>
        <dbReference type="EMBL" id="MBL4932261.1"/>
    </source>
</evidence>
<dbReference type="SUPFAM" id="SSF55658">
    <property type="entry name" value="L9 N-domain-like"/>
    <property type="match status" value="1"/>
</dbReference>
<accession>A0A937K3C3</accession>
<dbReference type="EC" id="3.1.26.4" evidence="5"/>
<dbReference type="Gene3D" id="3.30.420.10">
    <property type="entry name" value="Ribonuclease H-like superfamily/Ribonuclease H"/>
    <property type="match status" value="1"/>
</dbReference>
<evidence type="ECO:0000256" key="3">
    <source>
        <dbReference type="ARBA" id="ARBA00004065"/>
    </source>
</evidence>
<name>A0A937K3C3_9CLOT</name>
<organism evidence="13 14">
    <name type="scientific">Clostridium paridis</name>
    <dbReference type="NCBI Taxonomy" id="2803863"/>
    <lineage>
        <taxon>Bacteria</taxon>
        <taxon>Bacillati</taxon>
        <taxon>Bacillota</taxon>
        <taxon>Clostridia</taxon>
        <taxon>Eubacteriales</taxon>
        <taxon>Clostridiaceae</taxon>
        <taxon>Clostridium</taxon>
    </lineage>
</organism>
<dbReference type="GO" id="GO:0004523">
    <property type="term" value="F:RNA-DNA hybrid ribonuclease activity"/>
    <property type="evidence" value="ECO:0007669"/>
    <property type="project" value="UniProtKB-EC"/>
</dbReference>
<sequence>MKYYAVKSGRNRGIFTSWAECEKQVKGFNNASFKSFASLEEAKSFLNDGNNVEKSNLEDFDENSAIAYVDGSYDASIKIYGYGSIIFHKGIKHIIKGNGNDKELIELRNVAGEVIAATKTMQYALDNNIKVLNIYYDYLGIEKWFTGEWKSNTKLTKEYSMFSNSIKNSIDVRFVKVKSHSGDKYNDEVDVIARSAIYDNDVNDEIENSCENSKADLKKSKVKSGKIEPVFNIVTSGKRIDTDSMMDKFKALWKKEKRKLSDIKELEIEVNIVNNEIVFYVMLENEDLVRKFMIGDVF</sequence>
<comment type="similarity">
    <text evidence="4">Belongs to the RNase H family.</text>
</comment>
<evidence type="ECO:0000256" key="6">
    <source>
        <dbReference type="ARBA" id="ARBA00017721"/>
    </source>
</evidence>
<comment type="caution">
    <text evidence="13">The sequence shown here is derived from an EMBL/GenBank/DDBJ whole genome shotgun (WGS) entry which is preliminary data.</text>
</comment>